<keyword evidence="13 15" id="KW-0460">Magnesium</keyword>
<dbReference type="EC" id="3.1.26.3" evidence="15"/>
<keyword evidence="15" id="KW-0699">rRNA-binding</keyword>
<keyword evidence="5 15" id="KW-0963">Cytoplasm</keyword>
<sequence>MIQSPERLCKQLDLRFHDQRLLQQALTHRSARGANNERLEFLGDSILGFLIAEALYQRFPQADEGVLTRLRAGLVNQSSLAGLARDFDLGDYLVLGAGELKSGGYRLDSVLSDALEAMLGALYLDQGMDACRQWVLRLYADKLAGLSLDSWRKDPKTRLQEWLQARAMALPEYRQLSAEGPPHRRVFTVECRVAACSEPAVASGPSCKNAEQQAAQKILDRLADEAGKPL</sequence>
<keyword evidence="6 15" id="KW-0698">rRNA processing</keyword>
<evidence type="ECO:0000256" key="1">
    <source>
        <dbReference type="ARBA" id="ARBA00000109"/>
    </source>
</evidence>
<keyword evidence="9 15" id="KW-0540">Nuclease</keyword>
<comment type="similarity">
    <text evidence="3">Belongs to the ribonuclease III family.</text>
</comment>
<dbReference type="InterPro" id="IPR036389">
    <property type="entry name" value="RNase_III_sf"/>
</dbReference>
<dbReference type="SUPFAM" id="SSF69065">
    <property type="entry name" value="RNase III domain-like"/>
    <property type="match status" value="1"/>
</dbReference>
<dbReference type="GO" id="GO:0019843">
    <property type="term" value="F:rRNA binding"/>
    <property type="evidence" value="ECO:0007669"/>
    <property type="project" value="UniProtKB-KW"/>
</dbReference>
<accession>A0A8D4VPE7</accession>
<keyword evidence="7 15" id="KW-0507">mRNA processing</keyword>
<evidence type="ECO:0000259" key="16">
    <source>
        <dbReference type="PROSITE" id="PS50137"/>
    </source>
</evidence>
<dbReference type="PANTHER" id="PTHR11207:SF0">
    <property type="entry name" value="RIBONUCLEASE 3"/>
    <property type="match status" value="1"/>
</dbReference>
<evidence type="ECO:0000313" key="18">
    <source>
        <dbReference type="EMBL" id="BBL70060.1"/>
    </source>
</evidence>
<dbReference type="Gene3D" id="1.10.1520.10">
    <property type="entry name" value="Ribonuclease III domain"/>
    <property type="match status" value="1"/>
</dbReference>
<feature type="active site" evidence="15">
    <location>
        <position position="44"/>
    </location>
</feature>
<name>A0A8D4VPE7_9GAMM</name>
<dbReference type="GO" id="GO:0003725">
    <property type="term" value="F:double-stranded RNA binding"/>
    <property type="evidence" value="ECO:0007669"/>
    <property type="project" value="TreeGrafter"/>
</dbReference>
<evidence type="ECO:0000256" key="5">
    <source>
        <dbReference type="ARBA" id="ARBA00022490"/>
    </source>
</evidence>
<evidence type="ECO:0000256" key="8">
    <source>
        <dbReference type="ARBA" id="ARBA00022694"/>
    </source>
</evidence>
<dbReference type="GO" id="GO:0006364">
    <property type="term" value="P:rRNA processing"/>
    <property type="evidence" value="ECO:0007669"/>
    <property type="project" value="UniProtKB-UniRule"/>
</dbReference>
<dbReference type="CDD" id="cd10845">
    <property type="entry name" value="DSRM_RNAse_III_family"/>
    <property type="match status" value="1"/>
</dbReference>
<evidence type="ECO:0000313" key="19">
    <source>
        <dbReference type="Proteomes" id="UP000824988"/>
    </source>
</evidence>
<evidence type="ECO:0000259" key="17">
    <source>
        <dbReference type="PROSITE" id="PS50142"/>
    </source>
</evidence>
<evidence type="ECO:0000256" key="6">
    <source>
        <dbReference type="ARBA" id="ARBA00022552"/>
    </source>
</evidence>
<keyword evidence="8 15" id="KW-0819">tRNA processing</keyword>
<dbReference type="HAMAP" id="MF_00104">
    <property type="entry name" value="RNase_III"/>
    <property type="match status" value="1"/>
</dbReference>
<dbReference type="AlphaFoldDB" id="A0A8D4VPE7"/>
<comment type="catalytic activity">
    <reaction evidence="1 15">
        <text>Endonucleolytic cleavage to 5'-phosphomonoester.</text>
        <dbReference type="EC" id="3.1.26.3"/>
    </reaction>
</comment>
<feature type="domain" description="RNase III" evidence="17">
    <location>
        <begin position="5"/>
        <end position="127"/>
    </location>
</feature>
<keyword evidence="19" id="KW-1185">Reference proteome</keyword>
<dbReference type="FunFam" id="1.10.1520.10:FF:000001">
    <property type="entry name" value="Ribonuclease 3"/>
    <property type="match status" value="1"/>
</dbReference>
<dbReference type="EMBL" id="AP019782">
    <property type="protein sequence ID" value="BBL70060.1"/>
    <property type="molecule type" value="Genomic_DNA"/>
</dbReference>
<keyword evidence="10 15" id="KW-0479">Metal-binding</keyword>
<keyword evidence="12 15" id="KW-0378">Hydrolase</keyword>
<dbReference type="PROSITE" id="PS50142">
    <property type="entry name" value="RNASE_3_2"/>
    <property type="match status" value="1"/>
</dbReference>
<comment type="cofactor">
    <cofactor evidence="15">
        <name>Mg(2+)</name>
        <dbReference type="ChEBI" id="CHEBI:18420"/>
    </cofactor>
</comment>
<dbReference type="Gene3D" id="3.30.160.20">
    <property type="match status" value="1"/>
</dbReference>
<dbReference type="FunFam" id="3.30.160.20:FF:000003">
    <property type="entry name" value="Ribonuclease 3"/>
    <property type="match status" value="1"/>
</dbReference>
<evidence type="ECO:0000256" key="4">
    <source>
        <dbReference type="ARBA" id="ARBA00011738"/>
    </source>
</evidence>
<dbReference type="SMART" id="SM00358">
    <property type="entry name" value="DSRM"/>
    <property type="match status" value="1"/>
</dbReference>
<evidence type="ECO:0000256" key="12">
    <source>
        <dbReference type="ARBA" id="ARBA00022801"/>
    </source>
</evidence>
<proteinExistence type="inferred from homology"/>
<dbReference type="Pfam" id="PF14622">
    <property type="entry name" value="Ribonucleas_3_3"/>
    <property type="match status" value="1"/>
</dbReference>
<dbReference type="GO" id="GO:0006397">
    <property type="term" value="P:mRNA processing"/>
    <property type="evidence" value="ECO:0007669"/>
    <property type="project" value="UniProtKB-UniRule"/>
</dbReference>
<dbReference type="SMART" id="SM00535">
    <property type="entry name" value="RIBOc"/>
    <property type="match status" value="1"/>
</dbReference>
<protein>
    <recommendedName>
        <fullName evidence="15">Ribonuclease 3</fullName>
        <ecNumber evidence="15">3.1.26.3</ecNumber>
    </recommendedName>
    <alternativeName>
        <fullName evidence="15">Ribonuclease III</fullName>
        <shortName evidence="15">RNase III</shortName>
    </alternativeName>
</protein>
<evidence type="ECO:0000256" key="11">
    <source>
        <dbReference type="ARBA" id="ARBA00022759"/>
    </source>
</evidence>
<dbReference type="GO" id="GO:0046872">
    <property type="term" value="F:metal ion binding"/>
    <property type="evidence" value="ECO:0007669"/>
    <property type="project" value="UniProtKB-KW"/>
</dbReference>
<dbReference type="PROSITE" id="PS50137">
    <property type="entry name" value="DS_RBD"/>
    <property type="match status" value="1"/>
</dbReference>
<dbReference type="GO" id="GO:0008033">
    <property type="term" value="P:tRNA processing"/>
    <property type="evidence" value="ECO:0007669"/>
    <property type="project" value="UniProtKB-KW"/>
</dbReference>
<dbReference type="InterPro" id="IPR000999">
    <property type="entry name" value="RNase_III_dom"/>
</dbReference>
<feature type="binding site" evidence="15">
    <location>
        <position position="116"/>
    </location>
    <ligand>
        <name>Mg(2+)</name>
        <dbReference type="ChEBI" id="CHEBI:18420"/>
    </ligand>
</feature>
<keyword evidence="14 15" id="KW-0694">RNA-binding</keyword>
<dbReference type="SUPFAM" id="SSF54768">
    <property type="entry name" value="dsRNA-binding domain-like"/>
    <property type="match status" value="1"/>
</dbReference>
<feature type="domain" description="DRBM" evidence="16">
    <location>
        <begin position="154"/>
        <end position="224"/>
    </location>
</feature>
<evidence type="ECO:0000256" key="3">
    <source>
        <dbReference type="ARBA" id="ARBA00010183"/>
    </source>
</evidence>
<evidence type="ECO:0000256" key="9">
    <source>
        <dbReference type="ARBA" id="ARBA00022722"/>
    </source>
</evidence>
<dbReference type="InterPro" id="IPR011907">
    <property type="entry name" value="RNase_III"/>
</dbReference>
<dbReference type="InterPro" id="IPR014720">
    <property type="entry name" value="dsRBD_dom"/>
</dbReference>
<dbReference type="Pfam" id="PF00035">
    <property type="entry name" value="dsrm"/>
    <property type="match status" value="1"/>
</dbReference>
<organism evidence="18 19">
    <name type="scientific">Methylogaea oryzae</name>
    <dbReference type="NCBI Taxonomy" id="1295382"/>
    <lineage>
        <taxon>Bacteria</taxon>
        <taxon>Pseudomonadati</taxon>
        <taxon>Pseudomonadota</taxon>
        <taxon>Gammaproteobacteria</taxon>
        <taxon>Methylococcales</taxon>
        <taxon>Methylococcaceae</taxon>
        <taxon>Methylogaea</taxon>
    </lineage>
</organism>
<evidence type="ECO:0000256" key="13">
    <source>
        <dbReference type="ARBA" id="ARBA00022842"/>
    </source>
</evidence>
<gene>
    <name evidence="15 18" type="primary">rnc</name>
    <name evidence="18" type="ORF">MoryE10_06660</name>
</gene>
<dbReference type="KEGG" id="moz:MoryE10_06660"/>
<dbReference type="PROSITE" id="PS00517">
    <property type="entry name" value="RNASE_3_1"/>
    <property type="match status" value="1"/>
</dbReference>
<feature type="binding site" evidence="15">
    <location>
        <position position="40"/>
    </location>
    <ligand>
        <name>Mg(2+)</name>
        <dbReference type="ChEBI" id="CHEBI:18420"/>
    </ligand>
</feature>
<reference evidence="18" key="1">
    <citation type="submission" date="2019-06" db="EMBL/GenBank/DDBJ databases">
        <title>Complete genome sequence of Methylogaea oryzae strain JCM16910.</title>
        <authorList>
            <person name="Asakawa S."/>
        </authorList>
    </citation>
    <scope>NUCLEOTIDE SEQUENCE</scope>
    <source>
        <strain evidence="18">E10</strain>
    </source>
</reference>
<comment type="subcellular location">
    <subcellularLocation>
        <location evidence="2 15">Cytoplasm</location>
    </subcellularLocation>
</comment>
<dbReference type="PANTHER" id="PTHR11207">
    <property type="entry name" value="RIBONUCLEASE III"/>
    <property type="match status" value="1"/>
</dbReference>
<dbReference type="Proteomes" id="UP000824988">
    <property type="component" value="Chromosome"/>
</dbReference>
<evidence type="ECO:0000256" key="2">
    <source>
        <dbReference type="ARBA" id="ARBA00004496"/>
    </source>
</evidence>
<feature type="binding site" evidence="15">
    <location>
        <position position="113"/>
    </location>
    <ligand>
        <name>Mg(2+)</name>
        <dbReference type="ChEBI" id="CHEBI:18420"/>
    </ligand>
</feature>
<comment type="subunit">
    <text evidence="4 15">Homodimer.</text>
</comment>
<dbReference type="GO" id="GO:0004525">
    <property type="term" value="F:ribonuclease III activity"/>
    <property type="evidence" value="ECO:0007669"/>
    <property type="project" value="UniProtKB-UniRule"/>
</dbReference>
<feature type="active site" evidence="15">
    <location>
        <position position="116"/>
    </location>
</feature>
<evidence type="ECO:0000256" key="14">
    <source>
        <dbReference type="ARBA" id="ARBA00022884"/>
    </source>
</evidence>
<dbReference type="NCBIfam" id="TIGR02191">
    <property type="entry name" value="RNaseIII"/>
    <property type="match status" value="1"/>
</dbReference>
<comment type="function">
    <text evidence="15">Digests double-stranded RNA. Involved in the processing of primary rRNA transcript to yield the immediate precursors to the large and small rRNAs (23S and 16S). Processes some mRNAs, and tRNAs when they are encoded in the rRNA operon. Processes pre-crRNA and tracrRNA of type II CRISPR loci if present in the organism.</text>
</comment>
<dbReference type="RefSeq" id="WP_054772871.1">
    <property type="nucleotide sequence ID" value="NZ_AP019782.1"/>
</dbReference>
<keyword evidence="11 15" id="KW-0255">Endonuclease</keyword>
<dbReference type="GO" id="GO:0042802">
    <property type="term" value="F:identical protein binding"/>
    <property type="evidence" value="ECO:0007669"/>
    <property type="project" value="UniProtKB-ARBA"/>
</dbReference>
<evidence type="ECO:0000256" key="10">
    <source>
        <dbReference type="ARBA" id="ARBA00022723"/>
    </source>
</evidence>
<evidence type="ECO:0000256" key="15">
    <source>
        <dbReference type="HAMAP-Rule" id="MF_00104"/>
    </source>
</evidence>
<dbReference type="GO" id="GO:0010468">
    <property type="term" value="P:regulation of gene expression"/>
    <property type="evidence" value="ECO:0007669"/>
    <property type="project" value="TreeGrafter"/>
</dbReference>
<dbReference type="CDD" id="cd00593">
    <property type="entry name" value="RIBOc"/>
    <property type="match status" value="1"/>
</dbReference>
<evidence type="ECO:0000256" key="7">
    <source>
        <dbReference type="ARBA" id="ARBA00022664"/>
    </source>
</evidence>
<dbReference type="GO" id="GO:0005737">
    <property type="term" value="C:cytoplasm"/>
    <property type="evidence" value="ECO:0007669"/>
    <property type="project" value="UniProtKB-SubCell"/>
</dbReference>